<dbReference type="InterPro" id="IPR009081">
    <property type="entry name" value="PP-bd_ACP"/>
</dbReference>
<feature type="domain" description="Carrier" evidence="4">
    <location>
        <begin position="2"/>
        <end position="77"/>
    </location>
</feature>
<dbReference type="KEGG" id="fso:Fsol_00085"/>
<dbReference type="UniPathway" id="UPA00094"/>
<dbReference type="PROSITE" id="PS50075">
    <property type="entry name" value="CARRIER"/>
    <property type="match status" value="1"/>
</dbReference>
<comment type="subcellular location">
    <subcellularLocation>
        <location evidence="3">Cytoplasm</location>
    </subcellularLocation>
</comment>
<comment type="pathway">
    <text evidence="3">Lipid metabolism; fatty acid biosynthesis.</text>
</comment>
<dbReference type="PANTHER" id="PTHR20863:SF76">
    <property type="entry name" value="CARRIER DOMAIN-CONTAINING PROTEIN"/>
    <property type="match status" value="1"/>
</dbReference>
<dbReference type="GO" id="GO:0016020">
    <property type="term" value="C:membrane"/>
    <property type="evidence" value="ECO:0007669"/>
    <property type="project" value="GOC"/>
</dbReference>
<dbReference type="GO" id="GO:0000036">
    <property type="term" value="F:acyl carrier activity"/>
    <property type="evidence" value="ECO:0007669"/>
    <property type="project" value="UniProtKB-UniRule"/>
</dbReference>
<dbReference type="HAMAP" id="MF_01217">
    <property type="entry name" value="Acyl_carrier"/>
    <property type="match status" value="1"/>
</dbReference>
<dbReference type="Pfam" id="PF00550">
    <property type="entry name" value="PP-binding"/>
    <property type="match status" value="1"/>
</dbReference>
<evidence type="ECO:0000259" key="4">
    <source>
        <dbReference type="PROSITE" id="PS50075"/>
    </source>
</evidence>
<keyword evidence="3" id="KW-0444">Lipid biosynthesis</keyword>
<evidence type="ECO:0000256" key="3">
    <source>
        <dbReference type="HAMAP-Rule" id="MF_01217"/>
    </source>
</evidence>
<keyword evidence="6" id="KW-1185">Reference proteome</keyword>
<dbReference type="SUPFAM" id="SSF47336">
    <property type="entry name" value="ACP-like"/>
    <property type="match status" value="1"/>
</dbReference>
<keyword evidence="3" id="KW-0275">Fatty acid biosynthesis</keyword>
<proteinExistence type="inferred from homology"/>
<keyword evidence="2 3" id="KW-0597">Phosphoprotein</keyword>
<evidence type="ECO:0000256" key="2">
    <source>
        <dbReference type="ARBA" id="ARBA00022553"/>
    </source>
</evidence>
<dbReference type="AlphaFoldDB" id="A0A2U8BRC0"/>
<dbReference type="Gene3D" id="1.10.1200.10">
    <property type="entry name" value="ACP-like"/>
    <property type="match status" value="1"/>
</dbReference>
<name>A0A2U8BRC0_9RICK</name>
<comment type="similarity">
    <text evidence="3">Belongs to the acyl carrier protein (ACP) family.</text>
</comment>
<protein>
    <recommendedName>
        <fullName evidence="3">Acyl carrier protein</fullName>
        <shortName evidence="3">ACP</shortName>
    </recommendedName>
</protein>
<gene>
    <name evidence="3" type="primary">acpP</name>
    <name evidence="5" type="ORF">Fsol_00085</name>
</gene>
<accession>A0A2U8BRC0</accession>
<dbReference type="GO" id="GO:0000035">
    <property type="term" value="F:acyl binding"/>
    <property type="evidence" value="ECO:0007669"/>
    <property type="project" value="TreeGrafter"/>
</dbReference>
<evidence type="ECO:0000313" key="5">
    <source>
        <dbReference type="EMBL" id="AWD32896.1"/>
    </source>
</evidence>
<reference evidence="5 6" key="1">
    <citation type="journal article" date="2018" name="Genome Biol. Evol.">
        <title>The Genome Sequence of "Candidatus Fokinia solitaria": Insights on Reductive Evolution in Rickettsiales.</title>
        <authorList>
            <person name="Floriano A.M."/>
            <person name="Castelli M."/>
            <person name="Krenek S."/>
            <person name="Berendonk T.U."/>
            <person name="Bazzocchi C."/>
            <person name="Petroni G."/>
            <person name="Sassera D."/>
        </authorList>
    </citation>
    <scope>NUCLEOTIDE SEQUENCE [LARGE SCALE GENOMIC DNA]</scope>
    <source>
        <strain evidence="5">Rio ETE_ALG 3VII</strain>
    </source>
</reference>
<organism evidence="5 6">
    <name type="scientific">Candidatus Fokinia solitaria</name>
    <dbReference type="NCBI Taxonomy" id="1802984"/>
    <lineage>
        <taxon>Bacteria</taxon>
        <taxon>Pseudomonadati</taxon>
        <taxon>Pseudomonadota</taxon>
        <taxon>Alphaproteobacteria</taxon>
        <taxon>Rickettsiales</taxon>
        <taxon>Candidatus Midichloriaceae</taxon>
        <taxon>Candidatus Fokinia</taxon>
    </lineage>
</organism>
<comment type="PTM">
    <text evidence="3">4'-phosphopantetheine is transferred from CoA to a specific serine of apo-ACP by AcpS. This modification is essential for activity because fatty acids are bound in thioester linkage to the sulfhydryl of the prosthetic group.</text>
</comment>
<keyword evidence="3" id="KW-0443">Lipid metabolism</keyword>
<dbReference type="InterPro" id="IPR036736">
    <property type="entry name" value="ACP-like_sf"/>
</dbReference>
<keyword evidence="1 3" id="KW-0596">Phosphopantetheine</keyword>
<dbReference type="GO" id="GO:0009245">
    <property type="term" value="P:lipid A biosynthetic process"/>
    <property type="evidence" value="ECO:0007669"/>
    <property type="project" value="TreeGrafter"/>
</dbReference>
<evidence type="ECO:0000313" key="6">
    <source>
        <dbReference type="Proteomes" id="UP000244519"/>
    </source>
</evidence>
<sequence>MNDIQQSVYMIVAEKSGFSVEKINDELNLKEEIKVDSLTSVELVMALEEKFRIEISDEAMQKVETVGDIIKIVEALVAETRK</sequence>
<dbReference type="GO" id="GO:0005829">
    <property type="term" value="C:cytosol"/>
    <property type="evidence" value="ECO:0007669"/>
    <property type="project" value="TreeGrafter"/>
</dbReference>
<evidence type="ECO:0000256" key="1">
    <source>
        <dbReference type="ARBA" id="ARBA00022450"/>
    </source>
</evidence>
<comment type="function">
    <text evidence="3">Carrier of the growing fatty acid chain in fatty acid biosynthesis.</text>
</comment>
<dbReference type="EMBL" id="CP025989">
    <property type="protein sequence ID" value="AWD32896.1"/>
    <property type="molecule type" value="Genomic_DNA"/>
</dbReference>
<dbReference type="Proteomes" id="UP000244519">
    <property type="component" value="Chromosome"/>
</dbReference>
<dbReference type="PANTHER" id="PTHR20863">
    <property type="entry name" value="ACYL CARRIER PROTEIN"/>
    <property type="match status" value="1"/>
</dbReference>
<dbReference type="InterPro" id="IPR003231">
    <property type="entry name" value="ACP"/>
</dbReference>
<keyword evidence="3" id="KW-0963">Cytoplasm</keyword>
<feature type="modified residue" description="O-(pantetheine 4'-phosphoryl)serine" evidence="3">
    <location>
        <position position="37"/>
    </location>
</feature>
<keyword evidence="3" id="KW-0276">Fatty acid metabolism</keyword>